<evidence type="ECO:0000313" key="1">
    <source>
        <dbReference type="EMBL" id="AJD43378.1"/>
    </source>
</evidence>
<keyword evidence="1" id="KW-0614">Plasmid</keyword>
<dbReference type="SUPFAM" id="SSF58104">
    <property type="entry name" value="Methyl-accepting chemotaxis protein (MCP) signaling domain"/>
    <property type="match status" value="1"/>
</dbReference>
<reference evidence="1 2" key="1">
    <citation type="submission" date="2013-11" db="EMBL/GenBank/DDBJ databases">
        <title>Complete genome sequence of Rhizobium gallicum bv. gallicum R602.</title>
        <authorList>
            <person name="Bustos P."/>
            <person name="Santamaria R.I."/>
            <person name="Lozano L."/>
            <person name="Acosta J.L."/>
            <person name="Ormeno-Orrillo E."/>
            <person name="Rogel M.A."/>
            <person name="Romero D."/>
            <person name="Cevallos M.A."/>
            <person name="Martinez-Romero E."/>
            <person name="Gonzalez V."/>
        </authorList>
    </citation>
    <scope>NUCLEOTIDE SEQUENCE [LARGE SCALE GENOMIC DNA]</scope>
    <source>
        <strain evidence="1 2">R602</strain>
        <plasmid evidence="1 2">pRgalR602a</plasmid>
    </source>
</reference>
<gene>
    <name evidence="1" type="ORF">RGR602_PA00031</name>
</gene>
<geneLocation type="plasmid" evidence="1 2">
    <name>pRgalR602a</name>
</geneLocation>
<accession>A0A0B4X9S5</accession>
<dbReference type="RefSeq" id="WP_223844047.1">
    <property type="nucleotide sequence ID" value="NZ_CP006878.1"/>
</dbReference>
<organism evidence="1 2">
    <name type="scientific">Rhizobium gallicum bv. gallicum R602sp</name>
    <dbReference type="NCBI Taxonomy" id="1041138"/>
    <lineage>
        <taxon>Bacteria</taxon>
        <taxon>Pseudomonadati</taxon>
        <taxon>Pseudomonadota</taxon>
        <taxon>Alphaproteobacteria</taxon>
        <taxon>Hyphomicrobiales</taxon>
        <taxon>Rhizobiaceae</taxon>
        <taxon>Rhizobium/Agrobacterium group</taxon>
        <taxon>Rhizobium</taxon>
    </lineage>
</organism>
<dbReference type="AlphaFoldDB" id="A0A0B4X9S5"/>
<protein>
    <submittedName>
        <fullName evidence="1">Methyl-accepting chemotaxis (MCP) signaling domain-containing protein</fullName>
    </submittedName>
</protein>
<dbReference type="Proteomes" id="UP000031368">
    <property type="component" value="Plasmid pRgalR602a"/>
</dbReference>
<name>A0A0B4X9S5_9HYPH</name>
<dbReference type="EMBL" id="CP006878">
    <property type="protein sequence ID" value="AJD43378.1"/>
    <property type="molecule type" value="Genomic_DNA"/>
</dbReference>
<evidence type="ECO:0000313" key="2">
    <source>
        <dbReference type="Proteomes" id="UP000031368"/>
    </source>
</evidence>
<dbReference type="KEGG" id="rga:RGR602_PA00031"/>
<dbReference type="HOGENOM" id="CLU_2119110_0_0_5"/>
<proteinExistence type="predicted"/>
<dbReference type="Gene3D" id="1.10.287.950">
    <property type="entry name" value="Methyl-accepting chemotaxis protein"/>
    <property type="match status" value="1"/>
</dbReference>
<keyword evidence="2" id="KW-1185">Reference proteome</keyword>
<sequence>MDILIDLISFAAAADLCARSLTSCATKSVNQNVDAIAQVSRVQADGLKEINFSVGKIESPTQQNAALVEESTSAVNNLAKETASLFEMLSRFQIAGGPAKTSRSEEPTLYLAAA</sequence>